<dbReference type="InterPro" id="IPR039425">
    <property type="entry name" value="RNA_pol_sigma-70-like"/>
</dbReference>
<evidence type="ECO:0000313" key="8">
    <source>
        <dbReference type="Proteomes" id="UP000059672"/>
    </source>
</evidence>
<protein>
    <submittedName>
        <fullName evidence="7">RNA polymerase subunit sigma-70</fullName>
    </submittedName>
</protein>
<dbReference type="OrthoDB" id="659855at2"/>
<dbReference type="Pfam" id="PF04542">
    <property type="entry name" value="Sigma70_r2"/>
    <property type="match status" value="1"/>
</dbReference>
<evidence type="ECO:0000256" key="4">
    <source>
        <dbReference type="ARBA" id="ARBA00023163"/>
    </source>
</evidence>
<reference evidence="8" key="1">
    <citation type="submission" date="2015-12" db="EMBL/GenBank/DDBJ databases">
        <title>Complete genome sequence of Lutibacter profundus strain LP1.</title>
        <authorList>
            <person name="Wissuwa J."/>
            <person name="Le Moine Bauer S."/>
            <person name="Stokke R."/>
            <person name="Dahle H."/>
            <person name="Steen I.H."/>
        </authorList>
    </citation>
    <scope>NUCLEOTIDE SEQUENCE [LARGE SCALE GENOMIC DNA]</scope>
    <source>
        <strain evidence="8">LP1</strain>
    </source>
</reference>
<dbReference type="InterPro" id="IPR013249">
    <property type="entry name" value="RNA_pol_sigma70_r4_t2"/>
</dbReference>
<evidence type="ECO:0000256" key="1">
    <source>
        <dbReference type="ARBA" id="ARBA00010641"/>
    </source>
</evidence>
<sequence length="170" mass="20136">MIRDINNICNPVIFEKVFRTYSKDLKRFLYFKFGDMESCEDILQDTFVKLWDNCSSVNYNKVKSYLFTIGNNLFLNIKKHEKIVREHQQIKVNESTHESPEFLLLEQEFQLKLEKAINALSEKQREVFLLNKIEKKKYKEIAEMLGLSVKAVEKRMHGALKALRDKIGNI</sequence>
<gene>
    <name evidence="7" type="ORF">Lupro_10945</name>
</gene>
<evidence type="ECO:0000313" key="7">
    <source>
        <dbReference type="EMBL" id="AMC11754.1"/>
    </source>
</evidence>
<reference evidence="7 8" key="2">
    <citation type="journal article" date="2016" name="Int. J. Syst. Evol. Microbiol.">
        <title>Lutibacter profundi sp. nov., isolated from a deep-sea hydrothermal system on the Arctic Mid-Ocean Ridge and emended description of the genus Lutibacter.</title>
        <authorList>
            <person name="Le Moine Bauer S."/>
            <person name="Roalkvam I."/>
            <person name="Steen I.H."/>
            <person name="Dahle H."/>
        </authorList>
    </citation>
    <scope>NUCLEOTIDE SEQUENCE [LARGE SCALE GENOMIC DNA]</scope>
    <source>
        <strain evidence="7 8">LP1</strain>
    </source>
</reference>
<feature type="domain" description="RNA polymerase sigma-70 region 2" evidence="5">
    <location>
        <begin position="18"/>
        <end position="76"/>
    </location>
</feature>
<evidence type="ECO:0000259" key="5">
    <source>
        <dbReference type="Pfam" id="PF04542"/>
    </source>
</evidence>
<keyword evidence="3" id="KW-0731">Sigma factor</keyword>
<keyword evidence="4" id="KW-0804">Transcription</keyword>
<accession>A0A109RP10</accession>
<name>A0A109RP10_9FLAO</name>
<evidence type="ECO:0000256" key="2">
    <source>
        <dbReference type="ARBA" id="ARBA00023015"/>
    </source>
</evidence>
<dbReference type="Pfam" id="PF08281">
    <property type="entry name" value="Sigma70_r4_2"/>
    <property type="match status" value="1"/>
</dbReference>
<dbReference type="GO" id="GO:0006352">
    <property type="term" value="P:DNA-templated transcription initiation"/>
    <property type="evidence" value="ECO:0007669"/>
    <property type="project" value="InterPro"/>
</dbReference>
<dbReference type="GO" id="GO:0016987">
    <property type="term" value="F:sigma factor activity"/>
    <property type="evidence" value="ECO:0007669"/>
    <property type="project" value="UniProtKB-KW"/>
</dbReference>
<dbReference type="NCBIfam" id="TIGR02985">
    <property type="entry name" value="Sig70_bacteroi1"/>
    <property type="match status" value="1"/>
</dbReference>
<dbReference type="Gene3D" id="1.10.10.10">
    <property type="entry name" value="Winged helix-like DNA-binding domain superfamily/Winged helix DNA-binding domain"/>
    <property type="match status" value="1"/>
</dbReference>
<dbReference type="SUPFAM" id="SSF88946">
    <property type="entry name" value="Sigma2 domain of RNA polymerase sigma factors"/>
    <property type="match status" value="1"/>
</dbReference>
<keyword evidence="2" id="KW-0805">Transcription regulation</keyword>
<organism evidence="7 8">
    <name type="scientific">Lutibacter profundi</name>
    <dbReference type="NCBI Taxonomy" id="1622118"/>
    <lineage>
        <taxon>Bacteria</taxon>
        <taxon>Pseudomonadati</taxon>
        <taxon>Bacteroidota</taxon>
        <taxon>Flavobacteriia</taxon>
        <taxon>Flavobacteriales</taxon>
        <taxon>Flavobacteriaceae</taxon>
        <taxon>Lutibacter</taxon>
    </lineage>
</organism>
<keyword evidence="8" id="KW-1185">Reference proteome</keyword>
<dbReference type="InterPro" id="IPR007627">
    <property type="entry name" value="RNA_pol_sigma70_r2"/>
</dbReference>
<evidence type="ECO:0000256" key="3">
    <source>
        <dbReference type="ARBA" id="ARBA00023082"/>
    </source>
</evidence>
<dbReference type="AlphaFoldDB" id="A0A109RP10"/>
<feature type="domain" description="RNA polymerase sigma factor 70 region 4 type 2" evidence="6">
    <location>
        <begin position="111"/>
        <end position="163"/>
    </location>
</feature>
<dbReference type="NCBIfam" id="TIGR02937">
    <property type="entry name" value="sigma70-ECF"/>
    <property type="match status" value="1"/>
</dbReference>
<dbReference type="CDD" id="cd06171">
    <property type="entry name" value="Sigma70_r4"/>
    <property type="match status" value="1"/>
</dbReference>
<dbReference type="STRING" id="1622118.Lupro_10945"/>
<dbReference type="InterPro" id="IPR013324">
    <property type="entry name" value="RNA_pol_sigma_r3/r4-like"/>
</dbReference>
<dbReference type="InterPro" id="IPR014284">
    <property type="entry name" value="RNA_pol_sigma-70_dom"/>
</dbReference>
<dbReference type="InterPro" id="IPR036388">
    <property type="entry name" value="WH-like_DNA-bd_sf"/>
</dbReference>
<dbReference type="InterPro" id="IPR014327">
    <property type="entry name" value="RNA_pol_sigma70_bacteroid"/>
</dbReference>
<dbReference type="GO" id="GO:0003677">
    <property type="term" value="F:DNA binding"/>
    <property type="evidence" value="ECO:0007669"/>
    <property type="project" value="InterPro"/>
</dbReference>
<evidence type="ECO:0000259" key="6">
    <source>
        <dbReference type="Pfam" id="PF08281"/>
    </source>
</evidence>
<dbReference type="SUPFAM" id="SSF88659">
    <property type="entry name" value="Sigma3 and sigma4 domains of RNA polymerase sigma factors"/>
    <property type="match status" value="1"/>
</dbReference>
<dbReference type="PANTHER" id="PTHR43133">
    <property type="entry name" value="RNA POLYMERASE ECF-TYPE SIGMA FACTO"/>
    <property type="match status" value="1"/>
</dbReference>
<dbReference type="Gene3D" id="1.10.1740.10">
    <property type="match status" value="1"/>
</dbReference>
<proteinExistence type="inferred from homology"/>
<dbReference type="PANTHER" id="PTHR43133:SF46">
    <property type="entry name" value="RNA POLYMERASE SIGMA-70 FACTOR ECF SUBFAMILY"/>
    <property type="match status" value="1"/>
</dbReference>
<dbReference type="RefSeq" id="WP_068210130.1">
    <property type="nucleotide sequence ID" value="NZ_CP013355.1"/>
</dbReference>
<dbReference type="EMBL" id="CP013355">
    <property type="protein sequence ID" value="AMC11754.1"/>
    <property type="molecule type" value="Genomic_DNA"/>
</dbReference>
<dbReference type="Proteomes" id="UP000059672">
    <property type="component" value="Chromosome"/>
</dbReference>
<comment type="similarity">
    <text evidence="1">Belongs to the sigma-70 factor family. ECF subfamily.</text>
</comment>
<dbReference type="InterPro" id="IPR013325">
    <property type="entry name" value="RNA_pol_sigma_r2"/>
</dbReference>
<dbReference type="KEGG" id="lut:Lupro_10945"/>